<evidence type="ECO:0000313" key="2">
    <source>
        <dbReference type="Proteomes" id="UP000887159"/>
    </source>
</evidence>
<gene>
    <name evidence="1" type="ORF">TNCV_3531041</name>
</gene>
<dbReference type="EMBL" id="BMAU01021337">
    <property type="protein sequence ID" value="GFY16101.1"/>
    <property type="molecule type" value="Genomic_DNA"/>
</dbReference>
<name>A0A8X6SXD9_TRICX</name>
<accession>A0A8X6SXD9</accession>
<reference evidence="1" key="1">
    <citation type="submission" date="2020-08" db="EMBL/GenBank/DDBJ databases">
        <title>Multicomponent nature underlies the extraordinary mechanical properties of spider dragline silk.</title>
        <authorList>
            <person name="Kono N."/>
            <person name="Nakamura H."/>
            <person name="Mori M."/>
            <person name="Yoshida Y."/>
            <person name="Ohtoshi R."/>
            <person name="Malay A.D."/>
            <person name="Moran D.A.P."/>
            <person name="Tomita M."/>
            <person name="Numata K."/>
            <person name="Arakawa K."/>
        </authorList>
    </citation>
    <scope>NUCLEOTIDE SEQUENCE</scope>
</reference>
<proteinExistence type="predicted"/>
<organism evidence="1 2">
    <name type="scientific">Trichonephila clavipes</name>
    <name type="common">Golden silk orbweaver</name>
    <name type="synonym">Nephila clavipes</name>
    <dbReference type="NCBI Taxonomy" id="2585209"/>
    <lineage>
        <taxon>Eukaryota</taxon>
        <taxon>Metazoa</taxon>
        <taxon>Ecdysozoa</taxon>
        <taxon>Arthropoda</taxon>
        <taxon>Chelicerata</taxon>
        <taxon>Arachnida</taxon>
        <taxon>Araneae</taxon>
        <taxon>Araneomorphae</taxon>
        <taxon>Entelegynae</taxon>
        <taxon>Araneoidea</taxon>
        <taxon>Nephilidae</taxon>
        <taxon>Trichonephila</taxon>
    </lineage>
</organism>
<evidence type="ECO:0000313" key="1">
    <source>
        <dbReference type="EMBL" id="GFY16101.1"/>
    </source>
</evidence>
<dbReference type="AlphaFoldDB" id="A0A8X6SXD9"/>
<protein>
    <submittedName>
        <fullName evidence="1">Uncharacterized protein</fullName>
    </submittedName>
</protein>
<dbReference type="Proteomes" id="UP000887159">
    <property type="component" value="Unassembled WGS sequence"/>
</dbReference>
<keyword evidence="2" id="KW-1185">Reference proteome</keyword>
<sequence>MQDFYGHQPSEKDIVQPGDISNAKIEKCLDNFVLEFVKYVDVGLCRVARNFCSKGERRGGKSSESIFTCNS</sequence>
<comment type="caution">
    <text evidence="1">The sequence shown here is derived from an EMBL/GenBank/DDBJ whole genome shotgun (WGS) entry which is preliminary data.</text>
</comment>